<comment type="caution">
    <text evidence="1">The sequence shown here is derived from an EMBL/GenBank/DDBJ whole genome shotgun (WGS) entry which is preliminary data.</text>
</comment>
<protein>
    <submittedName>
        <fullName evidence="1">Uncharacterized protein</fullName>
    </submittedName>
</protein>
<proteinExistence type="predicted"/>
<dbReference type="Proteomes" id="UP000824881">
    <property type="component" value="Unassembled WGS sequence"/>
</dbReference>
<evidence type="ECO:0000313" key="1">
    <source>
        <dbReference type="EMBL" id="KAG9227098.1"/>
    </source>
</evidence>
<sequence>MSSTNKKGAKIRKALKSAARPLARIKGSGRNGFSPLPGEQPVVICRLQVLGCTDVLAKDSNGFSDPFVVVSILNTRHQTPVAKRTVNPVYAAKDATFDYPLYLSLADKLGVVEFIVWDKDLMSKDYLGEVSLPLEDWFVDRVNGTDRAFAFDDSGNQPFSINLDSTRANTHATGSVKVKLGFVSPNPAIPADFHDVFSELVKRSRPSLVSAPPTEGVGTVRSHNAALDLEDDGGLSSESSDEEEDEEEVSDYTTATSSPPTPPTPSEEKAATMKLQTSGPKPIPPHLDLPASISGDLGSPTTPTPAGMSKTPVPPPTATPVPTTAKSSGFIPKMKFRRASSNVTSSTATASTPSTSTPSTPSATTPSSSNLDVGAASTGKKKRFRKNKTHGEYHFGASNDIVGIVMLEIHGADDLPRLKNMTRTGWDMDPFVVISFGKKVFRTRVIRHSLNPVWDEKLLFHVRRYETAFKVQLSILDWDKLSSNDHVGDASFDVSDLIEGAPQPDPNTGLYAAIGAEGHPMKEYKLPLATEKDVAWEARHKPVITVKAKYQPYAALRQQFWRQYIGQYDTDDTRAISHLELTSMLDSLGSTLSRSTVNSFFTRHGKDPRSDELTMDETIQCLETELNRPDSEKRRVDEEDSAPDTSISATPILTASDNKGQGITLDNLDFSGPSHSFNNVGYVDEAKLPPPPAYSTEPAEMKLKDAARGGGAAAGHQYSSSEDVEEDSSGSGSPAGAAAATTAPPTTKKGRFRRKKKATTDSTAAAAIANVTEDPFERVINVKNCPLCHRPRLNSKAEMDIVTHLAICASQDWGRVDRIVVGNFVTASQAQRKWYTKIIGKISSGDYRLGANSANIIVQNRTTGQLEEEKMQVYVRLGIRLLYKGAKSQMEGGRARGLLKSLSIKQGLKYDAPQSAADIPGFIEFHNLKVDEILDPLDSFKTFNEFFYRKLKKSARPIEQPDNPYRLVSAADCRMMAFETVSDATRLWIKGREFTVARLLGDVYRAEADKYTGGALAIFRLAPQDYHRFHSPVDGTIGPMTYIDGEYYTVNPQAIRTALDVYGENVRKIVPIDSPQFGRVMAVCIGAMMVGSIKTTMNEGDFVKRGDEFGYFAFGGSTIVILFEKGAVKWDEDLIINGKASLETLVRVGMGMIFAINPGPEGDAQSLKAARDPAINGTARASSSVAASSATSLSVDTPPRLSRKASRFGLRRIRITTTRPTHHPWPTASGTQDNRRC</sequence>
<reference evidence="1 2" key="1">
    <citation type="journal article" date="2021" name="Appl. Environ. Microbiol.">
        <title>Genetic linkage and physical mapping for an oyster mushroom Pleurotus cornucopiae and QTL analysis for the trait cap color.</title>
        <authorList>
            <person name="Zhang Y."/>
            <person name="Gao W."/>
            <person name="Sonnenberg A."/>
            <person name="Chen Q."/>
            <person name="Zhang J."/>
            <person name="Huang C."/>
        </authorList>
    </citation>
    <scope>NUCLEOTIDE SEQUENCE [LARGE SCALE GENOMIC DNA]</scope>
    <source>
        <strain evidence="1">CCMSSC00406</strain>
    </source>
</reference>
<organism evidence="1 2">
    <name type="scientific">Pleurotus cornucopiae</name>
    <name type="common">Cornucopia mushroom</name>
    <dbReference type="NCBI Taxonomy" id="5321"/>
    <lineage>
        <taxon>Eukaryota</taxon>
        <taxon>Fungi</taxon>
        <taxon>Dikarya</taxon>
        <taxon>Basidiomycota</taxon>
        <taxon>Agaricomycotina</taxon>
        <taxon>Agaricomycetes</taxon>
        <taxon>Agaricomycetidae</taxon>
        <taxon>Agaricales</taxon>
        <taxon>Pleurotineae</taxon>
        <taxon>Pleurotaceae</taxon>
        <taxon>Pleurotus</taxon>
    </lineage>
</organism>
<evidence type="ECO:0000313" key="2">
    <source>
        <dbReference type="Proteomes" id="UP000824881"/>
    </source>
</evidence>
<keyword evidence="2" id="KW-1185">Reference proteome</keyword>
<name>A0ACB7JCF9_PLECO</name>
<accession>A0ACB7JCF9</accession>
<dbReference type="EMBL" id="WQMT02000001">
    <property type="protein sequence ID" value="KAG9227098.1"/>
    <property type="molecule type" value="Genomic_DNA"/>
</dbReference>
<gene>
    <name evidence="1" type="ORF">CCMSSC00406_0009630</name>
</gene>